<evidence type="ECO:0000256" key="5">
    <source>
        <dbReference type="ARBA" id="ARBA00048200"/>
    </source>
</evidence>
<dbReference type="NCBIfam" id="TIGR01214">
    <property type="entry name" value="rmlD"/>
    <property type="match status" value="1"/>
</dbReference>
<dbReference type="AlphaFoldDB" id="A0A9P1PZ78"/>
<dbReference type="CDD" id="cd05254">
    <property type="entry name" value="dTDP_HR_like_SDR_e"/>
    <property type="match status" value="1"/>
</dbReference>
<protein>
    <recommendedName>
        <fullName evidence="4 6">dTDP-4-dehydrorhamnose reductase</fullName>
        <ecNumber evidence="3 6">1.1.1.133</ecNumber>
    </recommendedName>
</protein>
<dbReference type="PANTHER" id="PTHR10491:SF4">
    <property type="entry name" value="METHIONINE ADENOSYLTRANSFERASE 2 SUBUNIT BETA"/>
    <property type="match status" value="1"/>
</dbReference>
<name>A0A9P1PZ78_YEREN</name>
<dbReference type="Pfam" id="PF04321">
    <property type="entry name" value="RmlD_sub_bind"/>
    <property type="match status" value="1"/>
</dbReference>
<dbReference type="EMBL" id="CPZF01000012">
    <property type="protein sequence ID" value="CNG37441.1"/>
    <property type="molecule type" value="Genomic_DNA"/>
</dbReference>
<dbReference type="GO" id="GO:0005829">
    <property type="term" value="C:cytosol"/>
    <property type="evidence" value="ECO:0007669"/>
    <property type="project" value="TreeGrafter"/>
</dbReference>
<proteinExistence type="inferred from homology"/>
<evidence type="ECO:0000256" key="2">
    <source>
        <dbReference type="ARBA" id="ARBA00010944"/>
    </source>
</evidence>
<dbReference type="RefSeq" id="WP_050132094.1">
    <property type="nucleotide sequence ID" value="NZ_CP107081.1"/>
</dbReference>
<reference evidence="8 9" key="1">
    <citation type="submission" date="2015-03" db="EMBL/GenBank/DDBJ databases">
        <authorList>
            <consortium name="Pathogen Informatics"/>
            <person name="Murphy D."/>
        </authorList>
    </citation>
    <scope>NUCLEOTIDE SEQUENCE [LARGE SCALE GENOMIC DNA]</scope>
    <source>
        <strain evidence="8 9">IP27818</strain>
    </source>
</reference>
<comment type="pathway">
    <text evidence="1 6">Carbohydrate biosynthesis; dTDP-L-rhamnose biosynthesis.</text>
</comment>
<keyword evidence="6" id="KW-0521">NADP</keyword>
<organism evidence="8 9">
    <name type="scientific">Yersinia enterocolitica</name>
    <dbReference type="NCBI Taxonomy" id="630"/>
    <lineage>
        <taxon>Bacteria</taxon>
        <taxon>Pseudomonadati</taxon>
        <taxon>Pseudomonadota</taxon>
        <taxon>Gammaproteobacteria</taxon>
        <taxon>Enterobacterales</taxon>
        <taxon>Yersiniaceae</taxon>
        <taxon>Yersinia</taxon>
    </lineage>
</organism>
<dbReference type="SUPFAM" id="SSF51735">
    <property type="entry name" value="NAD(P)-binding Rossmann-fold domains"/>
    <property type="match status" value="1"/>
</dbReference>
<keyword evidence="6 8" id="KW-0560">Oxidoreductase</keyword>
<evidence type="ECO:0000256" key="3">
    <source>
        <dbReference type="ARBA" id="ARBA00012929"/>
    </source>
</evidence>
<evidence type="ECO:0000313" key="8">
    <source>
        <dbReference type="EMBL" id="CNG37441.1"/>
    </source>
</evidence>
<gene>
    <name evidence="8" type="primary">rmlD</name>
    <name evidence="8" type="ORF">ERS137939_03898</name>
</gene>
<dbReference type="Gene3D" id="3.90.25.10">
    <property type="entry name" value="UDP-galactose 4-epimerase, domain 1"/>
    <property type="match status" value="1"/>
</dbReference>
<dbReference type="GO" id="GO:0019305">
    <property type="term" value="P:dTDP-rhamnose biosynthetic process"/>
    <property type="evidence" value="ECO:0007669"/>
    <property type="project" value="TreeGrafter"/>
</dbReference>
<dbReference type="InterPro" id="IPR029903">
    <property type="entry name" value="RmlD-like-bd"/>
</dbReference>
<feature type="domain" description="RmlD-like substrate binding" evidence="7">
    <location>
        <begin position="2"/>
        <end position="279"/>
    </location>
</feature>
<evidence type="ECO:0000313" key="9">
    <source>
        <dbReference type="Proteomes" id="UP000041356"/>
    </source>
</evidence>
<comment type="catalytic activity">
    <reaction evidence="5 6">
        <text>dTDP-beta-L-rhamnose + NADP(+) = dTDP-4-dehydro-beta-L-rhamnose + NADPH + H(+)</text>
        <dbReference type="Rhea" id="RHEA:21796"/>
        <dbReference type="ChEBI" id="CHEBI:15378"/>
        <dbReference type="ChEBI" id="CHEBI:57510"/>
        <dbReference type="ChEBI" id="CHEBI:57783"/>
        <dbReference type="ChEBI" id="CHEBI:58349"/>
        <dbReference type="ChEBI" id="CHEBI:62830"/>
        <dbReference type="EC" id="1.1.1.133"/>
    </reaction>
</comment>
<dbReference type="Proteomes" id="UP000041356">
    <property type="component" value="Unassembled WGS sequence"/>
</dbReference>
<evidence type="ECO:0000256" key="1">
    <source>
        <dbReference type="ARBA" id="ARBA00004781"/>
    </source>
</evidence>
<dbReference type="InterPro" id="IPR005913">
    <property type="entry name" value="dTDP_dehydrorham_reduct"/>
</dbReference>
<dbReference type="PANTHER" id="PTHR10491">
    <property type="entry name" value="DTDP-4-DEHYDRORHAMNOSE REDUCTASE"/>
    <property type="match status" value="1"/>
</dbReference>
<evidence type="ECO:0000256" key="6">
    <source>
        <dbReference type="RuleBase" id="RU364082"/>
    </source>
</evidence>
<comment type="similarity">
    <text evidence="2 6">Belongs to the dTDP-4-dehydrorhamnose reductase family.</text>
</comment>
<accession>A0A9P1PZ78</accession>
<comment type="caution">
    <text evidence="8">The sequence shown here is derived from an EMBL/GenBank/DDBJ whole genome shotgun (WGS) entry which is preliminary data.</text>
</comment>
<evidence type="ECO:0000259" key="7">
    <source>
        <dbReference type="Pfam" id="PF04321"/>
    </source>
</evidence>
<evidence type="ECO:0000256" key="4">
    <source>
        <dbReference type="ARBA" id="ARBA00017099"/>
    </source>
</evidence>
<dbReference type="Gene3D" id="3.40.50.720">
    <property type="entry name" value="NAD(P)-binding Rossmann-like Domain"/>
    <property type="match status" value="1"/>
</dbReference>
<comment type="cofactor">
    <cofactor evidence="6">
        <name>Mg(2+)</name>
        <dbReference type="ChEBI" id="CHEBI:18420"/>
    </cofactor>
    <text evidence="6">Binds 1 Mg(2+) ion per monomer.</text>
</comment>
<sequence length="282" mass="31991">MILVTGSSGLLGSEIKKQLNDTPAYFPSRDELDVTDYQSINKYFKNKKIKSIINCAANVNAEYLEENEEIARKITVDAPKFLAKKSSEIGAAIIHISTDYVFDGKKNTPYKEDDKTTGLSVYGKLKIEGENKVLKYAESCAIIRTAWLFSEHGRDFIETIRRISLTRKEISVVYDQVGSPSYIPDLAAMILTVSENIKTGEKEIFHATNEGVCSWYDLANIIARKLDLNCTVTPILSESYPMKATRPHYSVLDKTKIKNRFNIKIRHYSEALEECLNKIRNK</sequence>
<dbReference type="EC" id="1.1.1.133" evidence="3 6"/>
<dbReference type="InterPro" id="IPR036291">
    <property type="entry name" value="NAD(P)-bd_dom_sf"/>
</dbReference>
<comment type="function">
    <text evidence="6">Catalyzes the reduction of dTDP-6-deoxy-L-lyxo-4-hexulose to yield dTDP-L-rhamnose.</text>
</comment>
<dbReference type="GO" id="GO:0008831">
    <property type="term" value="F:dTDP-4-dehydrorhamnose reductase activity"/>
    <property type="evidence" value="ECO:0007669"/>
    <property type="project" value="UniProtKB-EC"/>
</dbReference>